<dbReference type="SUPFAM" id="SSF51556">
    <property type="entry name" value="Metallo-dependent hydrolases"/>
    <property type="match status" value="1"/>
</dbReference>
<gene>
    <name evidence="4" type="ORF">EJV47_20070</name>
</gene>
<organism evidence="4 5">
    <name type="scientific">Hymenobacter gummosus</name>
    <dbReference type="NCBI Taxonomy" id="1776032"/>
    <lineage>
        <taxon>Bacteria</taxon>
        <taxon>Pseudomonadati</taxon>
        <taxon>Bacteroidota</taxon>
        <taxon>Cytophagia</taxon>
        <taxon>Cytophagales</taxon>
        <taxon>Hymenobacteraceae</taxon>
        <taxon>Hymenobacter</taxon>
    </lineage>
</organism>
<evidence type="ECO:0000313" key="5">
    <source>
        <dbReference type="Proteomes" id="UP000282184"/>
    </source>
</evidence>
<dbReference type="RefSeq" id="WP_126694992.1">
    <property type="nucleotide sequence ID" value="NZ_RXOF01000013.1"/>
</dbReference>
<comment type="caution">
    <text evidence="4">The sequence shown here is derived from an EMBL/GenBank/DDBJ whole genome shotgun (WGS) entry which is preliminary data.</text>
</comment>
<protein>
    <recommendedName>
        <fullName evidence="3">Amidohydrolase-related domain-containing protein</fullName>
    </recommendedName>
</protein>
<dbReference type="Gene3D" id="3.20.20.140">
    <property type="entry name" value="Metal-dependent hydrolases"/>
    <property type="match status" value="1"/>
</dbReference>
<dbReference type="AlphaFoldDB" id="A0A431TYF5"/>
<dbReference type="GO" id="GO:0019748">
    <property type="term" value="P:secondary metabolic process"/>
    <property type="evidence" value="ECO:0007669"/>
    <property type="project" value="TreeGrafter"/>
</dbReference>
<keyword evidence="1" id="KW-0456">Lyase</keyword>
<evidence type="ECO:0000256" key="1">
    <source>
        <dbReference type="ARBA" id="ARBA00023239"/>
    </source>
</evidence>
<dbReference type="PANTHER" id="PTHR21240">
    <property type="entry name" value="2-AMINO-3-CARBOXYLMUCONATE-6-SEMIALDEHYDE DECARBOXYLASE"/>
    <property type="match status" value="1"/>
</dbReference>
<dbReference type="GO" id="GO:0005737">
    <property type="term" value="C:cytoplasm"/>
    <property type="evidence" value="ECO:0007669"/>
    <property type="project" value="TreeGrafter"/>
</dbReference>
<evidence type="ECO:0000313" key="4">
    <source>
        <dbReference type="EMBL" id="RTQ47193.1"/>
    </source>
</evidence>
<evidence type="ECO:0000256" key="2">
    <source>
        <dbReference type="SAM" id="MobiDB-lite"/>
    </source>
</evidence>
<dbReference type="InterPro" id="IPR032466">
    <property type="entry name" value="Metal_Hydrolase"/>
</dbReference>
<dbReference type="OrthoDB" id="1407586at2"/>
<keyword evidence="5" id="KW-1185">Reference proteome</keyword>
<dbReference type="GO" id="GO:0016787">
    <property type="term" value="F:hydrolase activity"/>
    <property type="evidence" value="ECO:0007669"/>
    <property type="project" value="InterPro"/>
</dbReference>
<dbReference type="InterPro" id="IPR032465">
    <property type="entry name" value="ACMSD"/>
</dbReference>
<reference evidence="4 5" key="1">
    <citation type="submission" date="2018-12" db="EMBL/GenBank/DDBJ databases">
        <title>Hymenobacter gummosus sp. nov., isolated from a spring.</title>
        <authorList>
            <person name="Nie L."/>
        </authorList>
    </citation>
    <scope>NUCLEOTIDE SEQUENCE [LARGE SCALE GENOMIC DNA]</scope>
    <source>
        <strain evidence="4 5">KCTC 52166</strain>
    </source>
</reference>
<evidence type="ECO:0000259" key="3">
    <source>
        <dbReference type="Pfam" id="PF04909"/>
    </source>
</evidence>
<proteinExistence type="predicted"/>
<dbReference type="EMBL" id="RXOF01000013">
    <property type="protein sequence ID" value="RTQ47193.1"/>
    <property type="molecule type" value="Genomic_DNA"/>
</dbReference>
<accession>A0A431TYF5</accession>
<dbReference type="Pfam" id="PF04909">
    <property type="entry name" value="Amidohydro_2"/>
    <property type="match status" value="1"/>
</dbReference>
<dbReference type="Proteomes" id="UP000282184">
    <property type="component" value="Unassembled WGS sequence"/>
</dbReference>
<dbReference type="InterPro" id="IPR006680">
    <property type="entry name" value="Amidohydro-rel"/>
</dbReference>
<dbReference type="GO" id="GO:0016831">
    <property type="term" value="F:carboxy-lyase activity"/>
    <property type="evidence" value="ECO:0007669"/>
    <property type="project" value="InterPro"/>
</dbReference>
<dbReference type="PANTHER" id="PTHR21240:SF28">
    <property type="entry name" value="ISO-OROTATE DECARBOXYLASE (EUROFUNG)"/>
    <property type="match status" value="1"/>
</dbReference>
<feature type="region of interest" description="Disordered" evidence="2">
    <location>
        <begin position="420"/>
        <end position="439"/>
    </location>
</feature>
<feature type="domain" description="Amidohydrolase-related" evidence="3">
    <location>
        <begin position="109"/>
        <end position="392"/>
    </location>
</feature>
<sequence>MNVYNCHTHVFNMDCAPDRFLDGYAGKTGAWLLRQTLRIPLLKRAARWAARRTPFAKKQAAFLHIGTELSQRGIFEERLVPNYPVGTRFVVLTLNLDLMGAGNALHNYETQLWQVLDIRRRNPDTCLPFLCIDPRMGSAQWNLEFVQKWLARGFVGLKLYPALGFYPFDERLSRVYAYAEAQGLPIMIHCSRGGIYYKGAITPLLRTPELPQAPVVQQQLQALSQQRQLYDQPFPLHARRPRLGQSGLGEVEAADDFCDFFLDPRAYDLVLAQWPKLKICLAHYAGGPEIVAGRAAGANPANLTNWYHGIRWLIRKYPNVYTDVSYTLSETAHFDALRQDLQDKRYQHRILFGTDFFMTELESTEAQLAVQLHEYLQQHDAEAWPRLANHNPVCYLHSAHYTPVERLGQKYEECIAPFEPSDEPGLNPQWTAPAAPALP</sequence>
<name>A0A431TYF5_9BACT</name>